<feature type="binding site" evidence="3">
    <location>
        <position position="203"/>
    </location>
    <ligand>
        <name>a divalent metal cation</name>
        <dbReference type="ChEBI" id="CHEBI:60240"/>
        <label>1</label>
    </ligand>
</feature>
<evidence type="ECO:0000313" key="4">
    <source>
        <dbReference type="EMBL" id="EFQ05074.1"/>
    </source>
</evidence>
<feature type="binding site" evidence="3">
    <location>
        <position position="93"/>
    </location>
    <ligand>
        <name>a divalent metal cation</name>
        <dbReference type="ChEBI" id="CHEBI:60240"/>
        <label>1</label>
    </ligand>
</feature>
<organism evidence="4 5">
    <name type="scientific">Megasphaera micronuciformis F0359</name>
    <dbReference type="NCBI Taxonomy" id="706434"/>
    <lineage>
        <taxon>Bacteria</taxon>
        <taxon>Bacillati</taxon>
        <taxon>Bacillota</taxon>
        <taxon>Negativicutes</taxon>
        <taxon>Veillonellales</taxon>
        <taxon>Veillonellaceae</taxon>
        <taxon>Megasphaera</taxon>
    </lineage>
</organism>
<dbReference type="eggNOG" id="COG0084">
    <property type="taxonomic scope" value="Bacteria"/>
</dbReference>
<dbReference type="Proteomes" id="UP000003195">
    <property type="component" value="Unassembled WGS sequence"/>
</dbReference>
<evidence type="ECO:0000256" key="2">
    <source>
        <dbReference type="ARBA" id="ARBA00022801"/>
    </source>
</evidence>
<dbReference type="PANTHER" id="PTHR46124">
    <property type="entry name" value="D-AMINOACYL-TRNA DEACYLASE"/>
    <property type="match status" value="1"/>
</dbReference>
<keyword evidence="5" id="KW-1185">Reference proteome</keyword>
<feature type="binding site" evidence="3">
    <location>
        <position position="153"/>
    </location>
    <ligand>
        <name>a divalent metal cation</name>
        <dbReference type="ChEBI" id="CHEBI:60240"/>
        <label>2</label>
    </ligand>
</feature>
<reference evidence="4 5" key="1">
    <citation type="submission" date="2010-08" db="EMBL/GenBank/DDBJ databases">
        <authorList>
            <person name="Weinstock G."/>
            <person name="Sodergren E."/>
            <person name="Clifton S."/>
            <person name="Fulton L."/>
            <person name="Fulton B."/>
            <person name="Courtney L."/>
            <person name="Fronick C."/>
            <person name="Harrison M."/>
            <person name="Strong C."/>
            <person name="Farmer C."/>
            <person name="Delahaunty K."/>
            <person name="Markovic C."/>
            <person name="Hall O."/>
            <person name="Minx P."/>
            <person name="Tomlinson C."/>
            <person name="Mitreva M."/>
            <person name="Hou S."/>
            <person name="Chen J."/>
            <person name="Wollam A."/>
            <person name="Pepin K.H."/>
            <person name="Johnson M."/>
            <person name="Bhonagiri V."/>
            <person name="Zhang X."/>
            <person name="Suruliraj S."/>
            <person name="Warren W."/>
            <person name="Chinwalla A."/>
            <person name="Mardis E.R."/>
            <person name="Wilson R.K."/>
        </authorList>
    </citation>
    <scope>NUCLEOTIDE SEQUENCE [LARGE SCALE GENOMIC DNA]</scope>
    <source>
        <strain evidence="4 5">F0359</strain>
    </source>
</reference>
<dbReference type="SUPFAM" id="SSF51556">
    <property type="entry name" value="Metallo-dependent hydrolases"/>
    <property type="match status" value="1"/>
</dbReference>
<dbReference type="AlphaFoldDB" id="E2Z9P8"/>
<protein>
    <submittedName>
        <fullName evidence="4">Hydrolase, TatD family</fullName>
    </submittedName>
</protein>
<dbReference type="STRING" id="706434.HMPREF9429_00152"/>
<dbReference type="Pfam" id="PF01026">
    <property type="entry name" value="TatD_DNase"/>
    <property type="match status" value="1"/>
</dbReference>
<dbReference type="InterPro" id="IPR018228">
    <property type="entry name" value="DNase_TatD-rel_CS"/>
</dbReference>
<dbReference type="OrthoDB" id="9810005at2"/>
<dbReference type="PROSITE" id="PS01137">
    <property type="entry name" value="TATD_1"/>
    <property type="match status" value="1"/>
</dbReference>
<comment type="caution">
    <text evidence="4">The sequence shown here is derived from an EMBL/GenBank/DDBJ whole genome shotgun (WGS) entry which is preliminary data.</text>
</comment>
<accession>E2Z9P8</accession>
<dbReference type="GO" id="GO:0004536">
    <property type="term" value="F:DNA nuclease activity"/>
    <property type="evidence" value="ECO:0007669"/>
    <property type="project" value="InterPro"/>
</dbReference>
<evidence type="ECO:0000313" key="5">
    <source>
        <dbReference type="Proteomes" id="UP000003195"/>
    </source>
</evidence>
<evidence type="ECO:0000256" key="1">
    <source>
        <dbReference type="ARBA" id="ARBA00022723"/>
    </source>
</evidence>
<dbReference type="PANTHER" id="PTHR46124:SF2">
    <property type="entry name" value="D-AMINOACYL-TRNA DEACYLASE"/>
    <property type="match status" value="1"/>
</dbReference>
<evidence type="ECO:0000256" key="3">
    <source>
        <dbReference type="PIRSR" id="PIRSR005902-1"/>
    </source>
</evidence>
<name>E2Z9P8_9FIRM</name>
<feature type="binding site" evidence="3">
    <location>
        <position position="8"/>
    </location>
    <ligand>
        <name>a divalent metal cation</name>
        <dbReference type="ChEBI" id="CHEBI:60240"/>
        <label>1</label>
    </ligand>
</feature>
<feature type="binding site" evidence="3">
    <location>
        <position position="129"/>
    </location>
    <ligand>
        <name>a divalent metal cation</name>
        <dbReference type="ChEBI" id="CHEBI:60240"/>
        <label>2</label>
    </ligand>
</feature>
<proteinExistence type="predicted"/>
<gene>
    <name evidence="4" type="ORF">HMPREF9429_00152</name>
</gene>
<dbReference type="InterPro" id="IPR001130">
    <property type="entry name" value="TatD-like"/>
</dbReference>
<dbReference type="CDD" id="cd01310">
    <property type="entry name" value="TatD_DNAse"/>
    <property type="match status" value="1"/>
</dbReference>
<dbReference type="GO" id="GO:0046872">
    <property type="term" value="F:metal ion binding"/>
    <property type="evidence" value="ECO:0007669"/>
    <property type="project" value="UniProtKB-KW"/>
</dbReference>
<dbReference type="GO" id="GO:0016788">
    <property type="term" value="F:hydrolase activity, acting on ester bonds"/>
    <property type="evidence" value="ECO:0007669"/>
    <property type="project" value="InterPro"/>
</dbReference>
<sequence length="255" mass="28602">MLFDTHCHINDEAYKDDRAEMMARAFEAGVGCMVCPGTGVDTSASAIELARVYDEVYAAVGYHPEEAAAATDEGFAQMRSWLCQEPKVVAIGEVGLDYHWPEPSRQIQQNVFIEQVKMAAELDVPLIIHDREAHGDTVDILRKYGKGCRGVFHCYSGSYEMAKELINMGFYLGFGGTTVFPKSLKLKDIVARLPEDRILIETDCPYLTPPPYRGKRNEPAYVRFVADEIAVLRGTDSAHIRKMTWENGKRLFGLL</sequence>
<dbReference type="NCBIfam" id="TIGR00010">
    <property type="entry name" value="YchF/TatD family DNA exonuclease"/>
    <property type="match status" value="1"/>
</dbReference>
<dbReference type="EMBL" id="AECS01000003">
    <property type="protein sequence ID" value="EFQ05074.1"/>
    <property type="molecule type" value="Genomic_DNA"/>
</dbReference>
<dbReference type="InterPro" id="IPR015991">
    <property type="entry name" value="TatD/YcfH-like"/>
</dbReference>
<dbReference type="RefSeq" id="WP_006940881.1">
    <property type="nucleotide sequence ID" value="NZ_GL538177.1"/>
</dbReference>
<dbReference type="HOGENOM" id="CLU_031506_4_0_9"/>
<dbReference type="Gene3D" id="3.20.20.140">
    <property type="entry name" value="Metal-dependent hydrolases"/>
    <property type="match status" value="1"/>
</dbReference>
<dbReference type="PIRSF" id="PIRSF005902">
    <property type="entry name" value="DNase_TatD"/>
    <property type="match status" value="1"/>
</dbReference>
<dbReference type="GO" id="GO:0005829">
    <property type="term" value="C:cytosol"/>
    <property type="evidence" value="ECO:0007669"/>
    <property type="project" value="TreeGrafter"/>
</dbReference>
<dbReference type="InterPro" id="IPR032466">
    <property type="entry name" value="Metal_Hydrolase"/>
</dbReference>
<keyword evidence="2 4" id="KW-0378">Hydrolase</keyword>
<dbReference type="FunFam" id="3.20.20.140:FF:000005">
    <property type="entry name" value="TatD family hydrolase"/>
    <property type="match status" value="1"/>
</dbReference>
<keyword evidence="1 3" id="KW-0479">Metal-binding</keyword>
<feature type="binding site" evidence="3">
    <location>
        <position position="6"/>
    </location>
    <ligand>
        <name>a divalent metal cation</name>
        <dbReference type="ChEBI" id="CHEBI:60240"/>
        <label>1</label>
    </ligand>
</feature>